<organism evidence="2">
    <name type="scientific">Tetraodon nigroviridis</name>
    <name type="common">Spotted green pufferfish</name>
    <name type="synonym">Chelonodon nigroviridis</name>
    <dbReference type="NCBI Taxonomy" id="99883"/>
    <lineage>
        <taxon>Eukaryota</taxon>
        <taxon>Metazoa</taxon>
        <taxon>Chordata</taxon>
        <taxon>Craniata</taxon>
        <taxon>Vertebrata</taxon>
        <taxon>Euteleostomi</taxon>
        <taxon>Actinopterygii</taxon>
        <taxon>Neopterygii</taxon>
        <taxon>Teleostei</taxon>
        <taxon>Neoteleostei</taxon>
        <taxon>Acanthomorphata</taxon>
        <taxon>Eupercaria</taxon>
        <taxon>Tetraodontiformes</taxon>
        <taxon>Tetradontoidea</taxon>
        <taxon>Tetraodontidae</taxon>
        <taxon>Tetraodon</taxon>
    </lineage>
</organism>
<feature type="region of interest" description="Disordered" evidence="1">
    <location>
        <begin position="173"/>
        <end position="244"/>
    </location>
</feature>
<reference evidence="2" key="2">
    <citation type="submission" date="2004-02" db="EMBL/GenBank/DDBJ databases">
        <authorList>
            <consortium name="Genoscope"/>
            <consortium name="Whitehead Institute Centre for Genome Research"/>
        </authorList>
    </citation>
    <scope>NUCLEOTIDE SEQUENCE</scope>
</reference>
<protein>
    <submittedName>
        <fullName evidence="2">(spotted green pufferfish) hypothetical protein</fullName>
    </submittedName>
</protein>
<gene>
    <name evidence="2" type="ORF">GSTENG00016783001</name>
</gene>
<sequence length="244" mass="26269">MEERLLHERLEMVRLAEEVARQTAESAIRQMTTGSQSIKFSLGSQELLQGSETEEVQNLAEEEQNTEEEEDAGDGCGAPASCDAFKSCLMRIPHTSECLGNINAFFKENGLSRPKLPSMPKLPTQISDVTNALELPNVPSYPRLPPIVSPPSKRLGSLSRQLSGISNPAFFIEDDPDISAVGPAESPSLGPRPSVNVEDVDSARERGGGPGSIPTILTPQDPKHTTLTVPVNPSGSRQSKADKE</sequence>
<evidence type="ECO:0000256" key="1">
    <source>
        <dbReference type="SAM" id="MobiDB-lite"/>
    </source>
</evidence>
<dbReference type="EMBL" id="CAAE01014566">
    <property type="protein sequence ID" value="CAF98898.1"/>
    <property type="molecule type" value="Genomic_DNA"/>
</dbReference>
<accession>Q4SKD4</accession>
<comment type="caution">
    <text evidence="2">The sequence shown here is derived from an EMBL/GenBank/DDBJ whole genome shotgun (WGS) entry which is preliminary data.</text>
</comment>
<reference evidence="2" key="1">
    <citation type="journal article" date="2004" name="Nature">
        <title>Genome duplication in the teleost fish Tetraodon nigroviridis reveals the early vertebrate proto-karyotype.</title>
        <authorList>
            <person name="Jaillon O."/>
            <person name="Aury J.-M."/>
            <person name="Brunet F."/>
            <person name="Petit J.-L."/>
            <person name="Stange-Thomann N."/>
            <person name="Mauceli E."/>
            <person name="Bouneau L."/>
            <person name="Fischer C."/>
            <person name="Ozouf-Costaz C."/>
            <person name="Bernot A."/>
            <person name="Nicaud S."/>
            <person name="Jaffe D."/>
            <person name="Fisher S."/>
            <person name="Lutfalla G."/>
            <person name="Dossat C."/>
            <person name="Segurens B."/>
            <person name="Dasilva C."/>
            <person name="Salanoubat M."/>
            <person name="Levy M."/>
            <person name="Boudet N."/>
            <person name="Castellano S."/>
            <person name="Anthouard V."/>
            <person name="Jubin C."/>
            <person name="Castelli V."/>
            <person name="Katinka M."/>
            <person name="Vacherie B."/>
            <person name="Biemont C."/>
            <person name="Skalli Z."/>
            <person name="Cattolico L."/>
            <person name="Poulain J."/>
            <person name="De Berardinis V."/>
            <person name="Cruaud C."/>
            <person name="Duprat S."/>
            <person name="Brottier P."/>
            <person name="Coutanceau J.-P."/>
            <person name="Gouzy J."/>
            <person name="Parra G."/>
            <person name="Lardier G."/>
            <person name="Chapple C."/>
            <person name="McKernan K.J."/>
            <person name="McEwan P."/>
            <person name="Bosak S."/>
            <person name="Kellis M."/>
            <person name="Volff J.-N."/>
            <person name="Guigo R."/>
            <person name="Zody M.C."/>
            <person name="Mesirov J."/>
            <person name="Lindblad-Toh K."/>
            <person name="Birren B."/>
            <person name="Nusbaum C."/>
            <person name="Kahn D."/>
            <person name="Robinson-Rechavi M."/>
            <person name="Laudet V."/>
            <person name="Schachter V."/>
            <person name="Quetier F."/>
            <person name="Saurin W."/>
            <person name="Scarpelli C."/>
            <person name="Wincker P."/>
            <person name="Lander E.S."/>
            <person name="Weissenbach J."/>
            <person name="Roest Crollius H."/>
        </authorList>
    </citation>
    <scope>NUCLEOTIDE SEQUENCE [LARGE SCALE GENOMIC DNA]</scope>
</reference>
<dbReference type="KEGG" id="tng:GSTEN00016783G001"/>
<evidence type="ECO:0000313" key="2">
    <source>
        <dbReference type="EMBL" id="CAF98898.1"/>
    </source>
</evidence>
<proteinExistence type="predicted"/>
<feature type="compositionally biased region" description="Polar residues" evidence="1">
    <location>
        <begin position="225"/>
        <end position="238"/>
    </location>
</feature>
<dbReference type="AlphaFoldDB" id="Q4SKD4"/>
<dbReference type="OrthoDB" id="10487048at2759"/>
<name>Q4SKD4_TETNG</name>